<evidence type="ECO:0000313" key="4">
    <source>
        <dbReference type="Proteomes" id="UP000800092"/>
    </source>
</evidence>
<evidence type="ECO:0000313" key="3">
    <source>
        <dbReference type="EMBL" id="KAF2228575.1"/>
    </source>
</evidence>
<evidence type="ECO:0000256" key="1">
    <source>
        <dbReference type="SAM" id="MobiDB-lite"/>
    </source>
</evidence>
<proteinExistence type="predicted"/>
<feature type="signal peptide" evidence="2">
    <location>
        <begin position="1"/>
        <end position="20"/>
    </location>
</feature>
<organism evidence="3 4">
    <name type="scientific">Viridothelium virens</name>
    <name type="common">Speckled blister lichen</name>
    <name type="synonym">Trypethelium virens</name>
    <dbReference type="NCBI Taxonomy" id="1048519"/>
    <lineage>
        <taxon>Eukaryota</taxon>
        <taxon>Fungi</taxon>
        <taxon>Dikarya</taxon>
        <taxon>Ascomycota</taxon>
        <taxon>Pezizomycotina</taxon>
        <taxon>Dothideomycetes</taxon>
        <taxon>Dothideomycetes incertae sedis</taxon>
        <taxon>Trypetheliales</taxon>
        <taxon>Trypetheliaceae</taxon>
        <taxon>Viridothelium</taxon>
    </lineage>
</organism>
<feature type="region of interest" description="Disordered" evidence="1">
    <location>
        <begin position="44"/>
        <end position="64"/>
    </location>
</feature>
<dbReference type="EMBL" id="ML991909">
    <property type="protein sequence ID" value="KAF2228575.1"/>
    <property type="molecule type" value="Genomic_DNA"/>
</dbReference>
<protein>
    <submittedName>
        <fullName evidence="3">Uncharacterized protein</fullName>
    </submittedName>
</protein>
<name>A0A6A6GS54_VIRVR</name>
<accession>A0A6A6GS54</accession>
<reference evidence="3" key="1">
    <citation type="journal article" date="2020" name="Stud. Mycol.">
        <title>101 Dothideomycetes genomes: a test case for predicting lifestyles and emergence of pathogens.</title>
        <authorList>
            <person name="Haridas S."/>
            <person name="Albert R."/>
            <person name="Binder M."/>
            <person name="Bloem J."/>
            <person name="Labutti K."/>
            <person name="Salamov A."/>
            <person name="Andreopoulos B."/>
            <person name="Baker S."/>
            <person name="Barry K."/>
            <person name="Bills G."/>
            <person name="Bluhm B."/>
            <person name="Cannon C."/>
            <person name="Castanera R."/>
            <person name="Culley D."/>
            <person name="Daum C."/>
            <person name="Ezra D."/>
            <person name="Gonzalez J."/>
            <person name="Henrissat B."/>
            <person name="Kuo A."/>
            <person name="Liang C."/>
            <person name="Lipzen A."/>
            <person name="Lutzoni F."/>
            <person name="Magnuson J."/>
            <person name="Mondo S."/>
            <person name="Nolan M."/>
            <person name="Ohm R."/>
            <person name="Pangilinan J."/>
            <person name="Park H.-J."/>
            <person name="Ramirez L."/>
            <person name="Alfaro M."/>
            <person name="Sun H."/>
            <person name="Tritt A."/>
            <person name="Yoshinaga Y."/>
            <person name="Zwiers L.-H."/>
            <person name="Turgeon B."/>
            <person name="Goodwin S."/>
            <person name="Spatafora J."/>
            <person name="Crous P."/>
            <person name="Grigoriev I."/>
        </authorList>
    </citation>
    <scope>NUCLEOTIDE SEQUENCE</scope>
    <source>
        <strain evidence="3">Tuck. ex Michener</strain>
    </source>
</reference>
<keyword evidence="4" id="KW-1185">Reference proteome</keyword>
<dbReference type="AlphaFoldDB" id="A0A6A6GS54"/>
<sequence length="87" mass="9204">MPGGHRPTLTALLLILPAFLLPPGPEFFRFLLISSVVSGPIPHPTQGASQATFGGESQYPASGRSQAYDWTEGTKFPDRLIGAVPLG</sequence>
<feature type="chain" id="PRO_5025521528" evidence="2">
    <location>
        <begin position="21"/>
        <end position="87"/>
    </location>
</feature>
<keyword evidence="2" id="KW-0732">Signal</keyword>
<evidence type="ECO:0000256" key="2">
    <source>
        <dbReference type="SAM" id="SignalP"/>
    </source>
</evidence>
<dbReference type="Proteomes" id="UP000800092">
    <property type="component" value="Unassembled WGS sequence"/>
</dbReference>
<gene>
    <name evidence="3" type="ORF">EV356DRAFT_497985</name>
</gene>